<dbReference type="AlphaFoldDB" id="A0A2T0B1X3"/>
<name>A0A2T0B1X3_9CLOT</name>
<dbReference type="RefSeq" id="WP_106064331.1">
    <property type="nucleotide sequence ID" value="NZ_PVXO01000060.1"/>
</dbReference>
<dbReference type="Proteomes" id="UP000239706">
    <property type="component" value="Unassembled WGS sequence"/>
</dbReference>
<dbReference type="OrthoDB" id="1925217at2"/>
<accession>A0A2T0B1X3</accession>
<protein>
    <submittedName>
        <fullName evidence="1">Uncharacterized protein</fullName>
    </submittedName>
</protein>
<keyword evidence="2" id="KW-1185">Reference proteome</keyword>
<sequence>MNKEELFNYYFNLQSEEFKEEIEGYKDFRMDNVVCSIKVNFKNGSWIRVYEKLNGAVEWY</sequence>
<proteinExistence type="predicted"/>
<comment type="caution">
    <text evidence="1">The sequence shown here is derived from an EMBL/GenBank/DDBJ whole genome shotgun (WGS) entry which is preliminary data.</text>
</comment>
<evidence type="ECO:0000313" key="2">
    <source>
        <dbReference type="Proteomes" id="UP000239706"/>
    </source>
</evidence>
<organism evidence="1 2">
    <name type="scientific">Clostridium liquoris</name>
    <dbReference type="NCBI Taxonomy" id="1289519"/>
    <lineage>
        <taxon>Bacteria</taxon>
        <taxon>Bacillati</taxon>
        <taxon>Bacillota</taxon>
        <taxon>Clostridia</taxon>
        <taxon>Eubacteriales</taxon>
        <taxon>Clostridiaceae</taxon>
        <taxon>Clostridium</taxon>
    </lineage>
</organism>
<dbReference type="EMBL" id="PVXO01000060">
    <property type="protein sequence ID" value="PRR77716.1"/>
    <property type="molecule type" value="Genomic_DNA"/>
</dbReference>
<gene>
    <name evidence="1" type="ORF">CLLI_22800</name>
</gene>
<evidence type="ECO:0000313" key="1">
    <source>
        <dbReference type="EMBL" id="PRR77716.1"/>
    </source>
</evidence>
<reference evidence="1 2" key="1">
    <citation type="submission" date="2018-03" db="EMBL/GenBank/DDBJ databases">
        <title>Genome sequence of Clostridium liquoris DSM 100320.</title>
        <authorList>
            <person name="Poehlein A."/>
            <person name="Daniel R."/>
        </authorList>
    </citation>
    <scope>NUCLEOTIDE SEQUENCE [LARGE SCALE GENOMIC DNA]</scope>
    <source>
        <strain evidence="1 2">DSM 100320</strain>
    </source>
</reference>